<evidence type="ECO:0000313" key="7">
    <source>
        <dbReference type="EMBL" id="RPA87489.1"/>
    </source>
</evidence>
<dbReference type="FunFam" id="1.10.10.10:FF:000116">
    <property type="entry name" value="DNA-directed RNA polymerase III subunit RPC6"/>
    <property type="match status" value="1"/>
</dbReference>
<evidence type="ECO:0000256" key="4">
    <source>
        <dbReference type="ARBA" id="ARBA00023163"/>
    </source>
</evidence>
<comment type="function">
    <text evidence="6">DNA-dependent RNA polymerase catalyzes the transcription of DNA into RNA using the four ribonucleoside triphosphates as substrates. Specific peripheric component of RNA polymerase III which synthesizes small RNAs, such as 5S rRNA and tRNAs.</text>
</comment>
<evidence type="ECO:0000256" key="5">
    <source>
        <dbReference type="ARBA" id="ARBA00023242"/>
    </source>
</evidence>
<dbReference type="Gene3D" id="1.10.10.10">
    <property type="entry name" value="Winged helix-like DNA-binding domain superfamily/Winged helix DNA-binding domain"/>
    <property type="match status" value="1"/>
</dbReference>
<keyword evidence="4 6" id="KW-0804">Transcription</keyword>
<comment type="similarity">
    <text evidence="2 6">Belongs to the eukaryotic RPC34/RPC39 RNA polymerase subunit family.</text>
</comment>
<comment type="subcellular location">
    <subcellularLocation>
        <location evidence="1 6">Nucleus</location>
    </subcellularLocation>
</comment>
<organism evidence="7 8">
    <name type="scientific">Ascobolus immersus RN42</name>
    <dbReference type="NCBI Taxonomy" id="1160509"/>
    <lineage>
        <taxon>Eukaryota</taxon>
        <taxon>Fungi</taxon>
        <taxon>Dikarya</taxon>
        <taxon>Ascomycota</taxon>
        <taxon>Pezizomycotina</taxon>
        <taxon>Pezizomycetes</taxon>
        <taxon>Pezizales</taxon>
        <taxon>Ascobolaceae</taxon>
        <taxon>Ascobolus</taxon>
    </lineage>
</organism>
<dbReference type="SUPFAM" id="SSF46785">
    <property type="entry name" value="Winged helix' DNA-binding domain"/>
    <property type="match status" value="1"/>
</dbReference>
<dbReference type="STRING" id="1160509.A0A3N4INL2"/>
<accession>A0A3N4INL2</accession>
<evidence type="ECO:0000313" key="8">
    <source>
        <dbReference type="Proteomes" id="UP000275078"/>
    </source>
</evidence>
<dbReference type="GO" id="GO:0005666">
    <property type="term" value="C:RNA polymerase III complex"/>
    <property type="evidence" value="ECO:0007669"/>
    <property type="project" value="UniProtKB-UniRule"/>
</dbReference>
<dbReference type="PANTHER" id="PTHR12780">
    <property type="entry name" value="RNA POLYMERASE III DNA DIRECTED , 39KD SUBUNIT-RELATED"/>
    <property type="match status" value="1"/>
</dbReference>
<evidence type="ECO:0000256" key="2">
    <source>
        <dbReference type="ARBA" id="ARBA00011038"/>
    </source>
</evidence>
<dbReference type="InterPro" id="IPR036390">
    <property type="entry name" value="WH_DNA-bd_sf"/>
</dbReference>
<dbReference type="AlphaFoldDB" id="A0A3N4INL2"/>
<dbReference type="Proteomes" id="UP000275078">
    <property type="component" value="Unassembled WGS sequence"/>
</dbReference>
<name>A0A3N4INL2_ASCIM</name>
<dbReference type="EMBL" id="ML119646">
    <property type="protein sequence ID" value="RPA87489.1"/>
    <property type="molecule type" value="Genomic_DNA"/>
</dbReference>
<dbReference type="InterPro" id="IPR036388">
    <property type="entry name" value="WH-like_DNA-bd_sf"/>
</dbReference>
<dbReference type="GO" id="GO:0005737">
    <property type="term" value="C:cytoplasm"/>
    <property type="evidence" value="ECO:0007669"/>
    <property type="project" value="UniProtKB-ARBA"/>
</dbReference>
<dbReference type="Pfam" id="PF05158">
    <property type="entry name" value="RNA_pol_Rpc34"/>
    <property type="match status" value="1"/>
</dbReference>
<dbReference type="OrthoDB" id="613763at2759"/>
<dbReference type="PIRSF" id="PIRSF028763">
    <property type="entry name" value="RNA_pol_Rpc34"/>
    <property type="match status" value="1"/>
</dbReference>
<keyword evidence="3 6" id="KW-0240">DNA-directed RNA polymerase</keyword>
<keyword evidence="8" id="KW-1185">Reference proteome</keyword>
<gene>
    <name evidence="7" type="ORF">BJ508DRAFT_410257</name>
</gene>
<evidence type="ECO:0000256" key="6">
    <source>
        <dbReference type="PIRNR" id="PIRNR028763"/>
    </source>
</evidence>
<reference evidence="7 8" key="1">
    <citation type="journal article" date="2018" name="Nat. Ecol. Evol.">
        <title>Pezizomycetes genomes reveal the molecular basis of ectomycorrhizal truffle lifestyle.</title>
        <authorList>
            <person name="Murat C."/>
            <person name="Payen T."/>
            <person name="Noel B."/>
            <person name="Kuo A."/>
            <person name="Morin E."/>
            <person name="Chen J."/>
            <person name="Kohler A."/>
            <person name="Krizsan K."/>
            <person name="Balestrini R."/>
            <person name="Da Silva C."/>
            <person name="Montanini B."/>
            <person name="Hainaut M."/>
            <person name="Levati E."/>
            <person name="Barry K.W."/>
            <person name="Belfiori B."/>
            <person name="Cichocki N."/>
            <person name="Clum A."/>
            <person name="Dockter R.B."/>
            <person name="Fauchery L."/>
            <person name="Guy J."/>
            <person name="Iotti M."/>
            <person name="Le Tacon F."/>
            <person name="Lindquist E.A."/>
            <person name="Lipzen A."/>
            <person name="Malagnac F."/>
            <person name="Mello A."/>
            <person name="Molinier V."/>
            <person name="Miyauchi S."/>
            <person name="Poulain J."/>
            <person name="Riccioni C."/>
            <person name="Rubini A."/>
            <person name="Sitrit Y."/>
            <person name="Splivallo R."/>
            <person name="Traeger S."/>
            <person name="Wang M."/>
            <person name="Zifcakova L."/>
            <person name="Wipf D."/>
            <person name="Zambonelli A."/>
            <person name="Paolocci F."/>
            <person name="Nowrousian M."/>
            <person name="Ottonello S."/>
            <person name="Baldrian P."/>
            <person name="Spatafora J.W."/>
            <person name="Henrissat B."/>
            <person name="Nagy L.G."/>
            <person name="Aury J.M."/>
            <person name="Wincker P."/>
            <person name="Grigoriev I.V."/>
            <person name="Bonfante P."/>
            <person name="Martin F.M."/>
        </authorList>
    </citation>
    <scope>NUCLEOTIDE SEQUENCE [LARGE SCALE GENOMIC DNA]</scope>
    <source>
        <strain evidence="7 8">RN42</strain>
    </source>
</reference>
<sequence length="311" mass="35484">MDPALVVSIADTIHDTCSEDPDKYYEIPHLQTMDDRITNLEILRTVINHMLAHKLIKAMQRDEESVFRIVDRELAERLQQLSAEESLLFTHIDSAGTEGIWTKTLKIRTNLHQTTITKSLKSLEAKKFIKCIKSVKHPTRKIYMLYHLTPDIGLTGGPWFTDAQLDDEFISALKDAIERYIYEKSFPRGTTAEHFPPGWQGYASLEGIHRWVADKGLTDVAMELADIKALVDVLIFDRRVERVGVRGYKSIRGTIKLTGRGVLGRPLEERIKNGLTETPCGHCPVKDICEDDGPINARNCIYWADWLKQII</sequence>
<dbReference type="GO" id="GO:0006383">
    <property type="term" value="P:transcription by RNA polymerase III"/>
    <property type="evidence" value="ECO:0007669"/>
    <property type="project" value="UniProtKB-UniRule"/>
</dbReference>
<dbReference type="InterPro" id="IPR007832">
    <property type="entry name" value="RNA_pol_Rpc34"/>
</dbReference>
<proteinExistence type="inferred from homology"/>
<protein>
    <recommendedName>
        <fullName evidence="6">DNA-directed RNA polymerase III subunit RPC6</fullName>
        <shortName evidence="6">RNA polymerase III subunit C6</shortName>
    </recommendedName>
</protein>
<evidence type="ECO:0000256" key="1">
    <source>
        <dbReference type="ARBA" id="ARBA00004123"/>
    </source>
</evidence>
<dbReference type="InterPro" id="IPR016049">
    <property type="entry name" value="RNA_pol_Rpc34-like"/>
</dbReference>
<keyword evidence="5 6" id="KW-0539">Nucleus</keyword>
<evidence type="ECO:0000256" key="3">
    <source>
        <dbReference type="ARBA" id="ARBA00022478"/>
    </source>
</evidence>
<dbReference type="GO" id="GO:0005654">
    <property type="term" value="C:nucleoplasm"/>
    <property type="evidence" value="ECO:0007669"/>
    <property type="project" value="UniProtKB-ARBA"/>
</dbReference>